<dbReference type="CDD" id="cd01189">
    <property type="entry name" value="INT_ICEBs1_C_like"/>
    <property type="match status" value="1"/>
</dbReference>
<feature type="domain" description="Tyr recombinase" evidence="4">
    <location>
        <begin position="168"/>
        <end position="369"/>
    </location>
</feature>
<dbReference type="GO" id="GO:0003677">
    <property type="term" value="F:DNA binding"/>
    <property type="evidence" value="ECO:0007669"/>
    <property type="project" value="UniProtKB-KW"/>
</dbReference>
<accession>A0A0N7M853</accession>
<dbReference type="OrthoDB" id="9808346at2"/>
<dbReference type="PANTHER" id="PTHR30349">
    <property type="entry name" value="PHAGE INTEGRASE-RELATED"/>
    <property type="match status" value="1"/>
</dbReference>
<evidence type="ECO:0000313" key="6">
    <source>
        <dbReference type="Proteomes" id="UP000051260"/>
    </source>
</evidence>
<gene>
    <name evidence="5" type="ORF">RUE5091_00137</name>
</gene>
<dbReference type="GO" id="GO:0006310">
    <property type="term" value="P:DNA recombination"/>
    <property type="evidence" value="ECO:0007669"/>
    <property type="project" value="UniProtKB-KW"/>
</dbReference>
<dbReference type="EMBL" id="CYUD01000001">
    <property type="protein sequence ID" value="CUJ83697.1"/>
    <property type="molecule type" value="Genomic_DNA"/>
</dbReference>
<dbReference type="Proteomes" id="UP000051260">
    <property type="component" value="Unassembled WGS sequence"/>
</dbReference>
<organism evidence="5 6">
    <name type="scientific">Ruegeria denitrificans</name>
    <dbReference type="NCBI Taxonomy" id="1715692"/>
    <lineage>
        <taxon>Bacteria</taxon>
        <taxon>Pseudomonadati</taxon>
        <taxon>Pseudomonadota</taxon>
        <taxon>Alphaproteobacteria</taxon>
        <taxon>Rhodobacterales</taxon>
        <taxon>Roseobacteraceae</taxon>
        <taxon>Ruegeria</taxon>
    </lineage>
</organism>
<dbReference type="InterPro" id="IPR002104">
    <property type="entry name" value="Integrase_catalytic"/>
</dbReference>
<dbReference type="Gene3D" id="1.10.150.130">
    <property type="match status" value="1"/>
</dbReference>
<dbReference type="InterPro" id="IPR010998">
    <property type="entry name" value="Integrase_recombinase_N"/>
</dbReference>
<keyword evidence="3" id="KW-0233">DNA recombination</keyword>
<keyword evidence="6" id="KW-1185">Reference proteome</keyword>
<name>A0A0N7M853_9RHOB</name>
<protein>
    <submittedName>
        <fullName evidence="5">Site-specific tyrosine recombinase XerC</fullName>
    </submittedName>
</protein>
<dbReference type="AlphaFoldDB" id="A0A0N7M853"/>
<sequence length="375" mass="41322">MASVVEKKPGAFMMRWTVTDPVTGKLSKRSRMFDGKGGRRAALSEANRLEAAERDAPTAAAAKVLTLRKFITDRWLPHIRATTSTTTARTHEQRIDKVLNYLGDTPIAHISGAAIDAMTASMAKAGVSAFMRRHYYDTLRTALRQGRKWKIVSGEPWMDATRPKATLKRVKVATLDDSYALADAFRAADRPIAAAYIETIADTGARPGEVLALMWDAVDLDAGTVHIWRALERISSGKYRIKNTPKNDGSIRTVALGNRTIETLRNLQAHHVELHLGSDGIWPKDGLVFPNTTGEIWGVHSAAQVIKRMADKHRLATGSYSRRHGMASEMLAGQVPVAVVAHRLGHASTKMTLDVYTHALPQHRDAAVDWLNKRG</sequence>
<dbReference type="PANTHER" id="PTHR30349:SF91">
    <property type="entry name" value="INTA PROTEIN"/>
    <property type="match status" value="1"/>
</dbReference>
<dbReference type="STRING" id="1715692.RUE5091_00137"/>
<dbReference type="InterPro" id="IPR011010">
    <property type="entry name" value="DNA_brk_join_enz"/>
</dbReference>
<dbReference type="InterPro" id="IPR013762">
    <property type="entry name" value="Integrase-like_cat_sf"/>
</dbReference>
<evidence type="ECO:0000259" key="4">
    <source>
        <dbReference type="PROSITE" id="PS51898"/>
    </source>
</evidence>
<keyword evidence="2" id="KW-0238">DNA-binding</keyword>
<evidence type="ECO:0000256" key="3">
    <source>
        <dbReference type="ARBA" id="ARBA00023172"/>
    </source>
</evidence>
<proteinExistence type="predicted"/>
<dbReference type="SUPFAM" id="SSF56349">
    <property type="entry name" value="DNA breaking-rejoining enzymes"/>
    <property type="match status" value="1"/>
</dbReference>
<keyword evidence="1" id="KW-0229">DNA integration</keyword>
<evidence type="ECO:0000256" key="1">
    <source>
        <dbReference type="ARBA" id="ARBA00022908"/>
    </source>
</evidence>
<dbReference type="Pfam" id="PF00589">
    <property type="entry name" value="Phage_integrase"/>
    <property type="match status" value="1"/>
</dbReference>
<evidence type="ECO:0000313" key="5">
    <source>
        <dbReference type="EMBL" id="CUJ83697.1"/>
    </source>
</evidence>
<dbReference type="GO" id="GO:0015074">
    <property type="term" value="P:DNA integration"/>
    <property type="evidence" value="ECO:0007669"/>
    <property type="project" value="UniProtKB-KW"/>
</dbReference>
<dbReference type="Gene3D" id="1.10.443.10">
    <property type="entry name" value="Intergrase catalytic core"/>
    <property type="match status" value="1"/>
</dbReference>
<reference evidence="6" key="1">
    <citation type="submission" date="2015-09" db="EMBL/GenBank/DDBJ databases">
        <authorList>
            <person name="Rodrigo-Torres L."/>
            <person name="Arahal D.R."/>
        </authorList>
    </citation>
    <scope>NUCLEOTIDE SEQUENCE [LARGE SCALE GENOMIC DNA]</scope>
    <source>
        <strain evidence="6">CECT 5091</strain>
    </source>
</reference>
<dbReference type="PROSITE" id="PS51898">
    <property type="entry name" value="TYR_RECOMBINASE"/>
    <property type="match status" value="1"/>
</dbReference>
<dbReference type="InterPro" id="IPR050090">
    <property type="entry name" value="Tyrosine_recombinase_XerCD"/>
</dbReference>
<evidence type="ECO:0000256" key="2">
    <source>
        <dbReference type="ARBA" id="ARBA00023125"/>
    </source>
</evidence>
<dbReference type="RefSeq" id="WP_058279953.1">
    <property type="nucleotide sequence ID" value="NZ_CYUD01000001.1"/>
</dbReference>